<dbReference type="InterPro" id="IPR004704">
    <property type="entry name" value="PTS_IID_man"/>
</dbReference>
<dbReference type="InterPro" id="IPR050303">
    <property type="entry name" value="GatZ_KbaZ_carbometab"/>
</dbReference>
<dbReference type="Pfam" id="PF03613">
    <property type="entry name" value="EIID-AGA"/>
    <property type="match status" value="1"/>
</dbReference>
<comment type="caution">
    <text evidence="2">The sequence shown here is derived from an EMBL/GenBank/DDBJ whole genome shotgun (WGS) entry which is preliminary data.</text>
</comment>
<dbReference type="PANTHER" id="PTHR32502">
    <property type="entry name" value="N-ACETYLGALACTOSAMINE PERMEASE II COMPONENT-RELATED"/>
    <property type="match status" value="1"/>
</dbReference>
<dbReference type="EMBL" id="JAKHLF010000006">
    <property type="protein sequence ID" value="MCZ3844831.1"/>
    <property type="molecule type" value="Genomic_DNA"/>
</dbReference>
<evidence type="ECO:0000256" key="1">
    <source>
        <dbReference type="SAM" id="Phobius"/>
    </source>
</evidence>
<dbReference type="AlphaFoldDB" id="A0AAP3GXT9"/>
<feature type="transmembrane region" description="Helical" evidence="1">
    <location>
        <begin position="180"/>
        <end position="201"/>
    </location>
</feature>
<feature type="transmembrane region" description="Helical" evidence="1">
    <location>
        <begin position="139"/>
        <end position="159"/>
    </location>
</feature>
<dbReference type="GO" id="GO:0009401">
    <property type="term" value="P:phosphoenolpyruvate-dependent sugar phosphotransferase system"/>
    <property type="evidence" value="ECO:0007669"/>
    <property type="project" value="InterPro"/>
</dbReference>
<evidence type="ECO:0000313" key="2">
    <source>
        <dbReference type="EMBL" id="MCZ3844831.1"/>
    </source>
</evidence>
<feature type="transmembrane region" description="Helical" evidence="1">
    <location>
        <begin position="110"/>
        <end position="133"/>
    </location>
</feature>
<keyword evidence="1" id="KW-0812">Transmembrane</keyword>
<proteinExistence type="predicted"/>
<feature type="transmembrane region" description="Helical" evidence="1">
    <location>
        <begin position="221"/>
        <end position="240"/>
    </location>
</feature>
<evidence type="ECO:0000313" key="3">
    <source>
        <dbReference type="Proteomes" id="UP001213015"/>
    </source>
</evidence>
<dbReference type="PROSITE" id="PS51108">
    <property type="entry name" value="PTS_EIID"/>
    <property type="match status" value="1"/>
</dbReference>
<reference evidence="2" key="1">
    <citation type="submission" date="2022-01" db="EMBL/GenBank/DDBJ databases">
        <title>VMRC isolate genome collection.</title>
        <authorList>
            <person name="France M."/>
            <person name="Rutt L."/>
            <person name="Humphrys M."/>
            <person name="Ravel J."/>
        </authorList>
    </citation>
    <scope>NUCLEOTIDE SEQUENCE</scope>
    <source>
        <strain evidence="2">C0127B5</strain>
    </source>
</reference>
<keyword evidence="1" id="KW-0472">Membrane</keyword>
<keyword evidence="1" id="KW-1133">Transmembrane helix</keyword>
<protein>
    <submittedName>
        <fullName evidence="2">PTS system mannose/fructose/sorbose family transporter subunit IID</fullName>
    </submittedName>
</protein>
<dbReference type="GO" id="GO:0005886">
    <property type="term" value="C:plasma membrane"/>
    <property type="evidence" value="ECO:0007669"/>
    <property type="project" value="TreeGrafter"/>
</dbReference>
<gene>
    <name evidence="2" type="ORF">L2422_04765</name>
</gene>
<organism evidence="2 3">
    <name type="scientific">Lactobacillus mulieris</name>
    <dbReference type="NCBI Taxonomy" id="2508708"/>
    <lineage>
        <taxon>Bacteria</taxon>
        <taxon>Bacillati</taxon>
        <taxon>Bacillota</taxon>
        <taxon>Bacilli</taxon>
        <taxon>Lactobacillales</taxon>
        <taxon>Lactobacillaceae</taxon>
        <taxon>Lactobacillus</taxon>
    </lineage>
</organism>
<dbReference type="PANTHER" id="PTHR32502:SF26">
    <property type="entry name" value="PHOSPHOTRANSFERASE SYSTEM SUGAR-SPECIFIC EIID COMPONENT"/>
    <property type="match status" value="1"/>
</dbReference>
<name>A0AAP3GXT9_9LACO</name>
<dbReference type="Proteomes" id="UP001213015">
    <property type="component" value="Unassembled WGS sequence"/>
</dbReference>
<feature type="transmembrane region" description="Helical" evidence="1">
    <location>
        <begin position="252"/>
        <end position="270"/>
    </location>
</feature>
<dbReference type="RefSeq" id="WP_185958858.1">
    <property type="nucleotide sequence ID" value="NZ_JAKEYH010000015.1"/>
</dbReference>
<sequence length="271" mass="30119">MRRVNMKTNTKLTKKDLFQANWRWLWASQLSWNYEKMMAPGYFYTVLPFLKRFYQDDELVDMMKMHSQFFNTNAFTGPFIIGMDLAIEEHQGYKAKETVAGIKTGLMGPLAGVGDTIFGVIIPTICGSIGAYMGLKGNALGAIIWLLVNIFILFARFAILPMGYYQGEKLINSAEGKLNAVTDSAILLGVTVVGALIPTVIKADVPFVFSAGKVTLKLQTVLNQIMPSLIPVLLVAFVYWLLGRKKMTSTKVILFVLVLGIVLSYFHILGA</sequence>
<accession>A0AAP3GXT9</accession>